<gene>
    <name evidence="5" type="ORF">AOXY_G3711</name>
</gene>
<dbReference type="EMBL" id="JAGXEW010000003">
    <property type="protein sequence ID" value="KAK1173565.1"/>
    <property type="molecule type" value="Genomic_DNA"/>
</dbReference>
<evidence type="ECO:0000256" key="1">
    <source>
        <dbReference type="ARBA" id="ARBA00022679"/>
    </source>
</evidence>
<sequence>FCSEYTNLYAPIFVEDVEESKSLIIFYREDSLSASDIIGNLSQVINSNSCSRFNINRSSVSDGAVRGFKRASYNTNSELFVKFTDDAGCFEEAIDMGGPKREFLTLLISSLRDRPIFDGPSDSRYLTFNSTGELCCRSWLIYKNIAKKFSHLKLLSREGMTDIGKIWCVSLFFDTFSKIILLSIYCDVCEVSNRFICNVPRTIQGYF</sequence>
<protein>
    <submittedName>
        <fullName evidence="5">G2/M phase-specific E3 ubiquitin-protein ligase-like isoform X1</fullName>
    </submittedName>
</protein>
<proteinExistence type="predicted"/>
<dbReference type="InterPro" id="IPR000569">
    <property type="entry name" value="HECT_dom"/>
</dbReference>
<accession>A0AAD8GFM7</accession>
<keyword evidence="1" id="KW-0808">Transferase</keyword>
<dbReference type="Proteomes" id="UP001230051">
    <property type="component" value="Unassembled WGS sequence"/>
</dbReference>
<dbReference type="GO" id="GO:0004842">
    <property type="term" value="F:ubiquitin-protein transferase activity"/>
    <property type="evidence" value="ECO:0007669"/>
    <property type="project" value="InterPro"/>
</dbReference>
<keyword evidence="6" id="KW-1185">Reference proteome</keyword>
<evidence type="ECO:0000313" key="6">
    <source>
        <dbReference type="Proteomes" id="UP001230051"/>
    </source>
</evidence>
<dbReference type="InterPro" id="IPR035983">
    <property type="entry name" value="Hect_E3_ubiquitin_ligase"/>
</dbReference>
<dbReference type="SUPFAM" id="SSF56204">
    <property type="entry name" value="Hect, E3 ligase catalytic domain"/>
    <property type="match status" value="1"/>
</dbReference>
<dbReference type="PROSITE" id="PS50237">
    <property type="entry name" value="HECT"/>
    <property type="match status" value="1"/>
</dbReference>
<evidence type="ECO:0000259" key="4">
    <source>
        <dbReference type="PROSITE" id="PS50237"/>
    </source>
</evidence>
<organism evidence="5 6">
    <name type="scientific">Acipenser oxyrinchus oxyrinchus</name>
    <dbReference type="NCBI Taxonomy" id="40147"/>
    <lineage>
        <taxon>Eukaryota</taxon>
        <taxon>Metazoa</taxon>
        <taxon>Chordata</taxon>
        <taxon>Craniata</taxon>
        <taxon>Vertebrata</taxon>
        <taxon>Euteleostomi</taxon>
        <taxon>Actinopterygii</taxon>
        <taxon>Chondrostei</taxon>
        <taxon>Acipenseriformes</taxon>
        <taxon>Acipenseridae</taxon>
        <taxon>Acipenser</taxon>
    </lineage>
</organism>
<comment type="caution">
    <text evidence="5">The sequence shown here is derived from an EMBL/GenBank/DDBJ whole genome shotgun (WGS) entry which is preliminary data.</text>
</comment>
<evidence type="ECO:0000256" key="3">
    <source>
        <dbReference type="PROSITE-ProRule" id="PRU00104"/>
    </source>
</evidence>
<dbReference type="Gene3D" id="3.90.1750.10">
    <property type="entry name" value="Hect, E3 ligase catalytic domains"/>
    <property type="match status" value="1"/>
</dbReference>
<dbReference type="AlphaFoldDB" id="A0AAD8GFM7"/>
<comment type="caution">
    <text evidence="3">Lacks conserved residue(s) required for the propagation of feature annotation.</text>
</comment>
<evidence type="ECO:0000256" key="2">
    <source>
        <dbReference type="ARBA" id="ARBA00022786"/>
    </source>
</evidence>
<feature type="domain" description="HECT" evidence="4">
    <location>
        <begin position="71"/>
        <end position="111"/>
    </location>
</feature>
<feature type="non-terminal residue" evidence="5">
    <location>
        <position position="1"/>
    </location>
</feature>
<name>A0AAD8GFM7_ACIOX</name>
<reference evidence="5" key="1">
    <citation type="submission" date="2022-02" db="EMBL/GenBank/DDBJ databases">
        <title>Atlantic sturgeon de novo genome assembly.</title>
        <authorList>
            <person name="Stock M."/>
            <person name="Klopp C."/>
            <person name="Guiguen Y."/>
            <person name="Cabau C."/>
            <person name="Parinello H."/>
            <person name="Santidrian Yebra-Pimentel E."/>
            <person name="Kuhl H."/>
            <person name="Dirks R.P."/>
            <person name="Guessner J."/>
            <person name="Wuertz S."/>
            <person name="Du K."/>
            <person name="Schartl M."/>
        </authorList>
    </citation>
    <scope>NUCLEOTIDE SEQUENCE</scope>
    <source>
        <strain evidence="5">STURGEONOMICS-FGT-2020</strain>
        <tissue evidence="5">Whole blood</tissue>
    </source>
</reference>
<keyword evidence="2 3" id="KW-0833">Ubl conjugation pathway</keyword>
<evidence type="ECO:0000313" key="5">
    <source>
        <dbReference type="EMBL" id="KAK1173565.1"/>
    </source>
</evidence>